<accession>A0AB38XWX5</accession>
<evidence type="ECO:0000259" key="8">
    <source>
        <dbReference type="PROSITE" id="PS51462"/>
    </source>
</evidence>
<evidence type="ECO:0000313" key="9">
    <source>
        <dbReference type="EMBL" id="WET44433.1"/>
    </source>
</evidence>
<keyword evidence="6" id="KW-0464">Manganese</keyword>
<comment type="cofactor">
    <cofactor evidence="2">
        <name>Mg(2+)</name>
        <dbReference type="ChEBI" id="CHEBI:18420"/>
    </cofactor>
</comment>
<evidence type="ECO:0000256" key="1">
    <source>
        <dbReference type="ARBA" id="ARBA00001936"/>
    </source>
</evidence>
<evidence type="ECO:0000256" key="2">
    <source>
        <dbReference type="ARBA" id="ARBA00001946"/>
    </source>
</evidence>
<dbReference type="GO" id="GO:0046872">
    <property type="term" value="F:metal ion binding"/>
    <property type="evidence" value="ECO:0007669"/>
    <property type="project" value="UniProtKB-KW"/>
</dbReference>
<dbReference type="InterPro" id="IPR015797">
    <property type="entry name" value="NUDIX_hydrolase-like_dom_sf"/>
</dbReference>
<feature type="domain" description="Nudix hydrolase" evidence="8">
    <location>
        <begin position="85"/>
        <end position="229"/>
    </location>
</feature>
<sequence length="284" mass="30876">MTKGQSWNRDASSGLYLPKWLTNSLPPHLVSADHDAAGHTSTSQDAAGHSEQQVAGRSASSSSVKRAFAKLRRDSSTQEEPLRNPARSAVLVLISGDAEAHQRPEDASVVLTHRATTLRKHAGQMAFPGGRVDPEDVDEIDTALREAEEETGLNRETVTPVRVLDSIDISRTGFAVNPVLAYWHAPHPLRVVDPAETESVLNVPISHLTNPDNRMMLGYHGWTGPAFKVGDFVVWGFTGGVLSYLLDVAGWSEPWDETNVQKLLPVLARSANGEKLSVLKGGRR</sequence>
<dbReference type="InterPro" id="IPR045121">
    <property type="entry name" value="CoAse"/>
</dbReference>
<feature type="region of interest" description="Disordered" evidence="7">
    <location>
        <begin position="31"/>
        <end position="83"/>
    </location>
</feature>
<evidence type="ECO:0000313" key="10">
    <source>
        <dbReference type="Proteomes" id="UP001220238"/>
    </source>
</evidence>
<evidence type="ECO:0000256" key="7">
    <source>
        <dbReference type="SAM" id="MobiDB-lite"/>
    </source>
</evidence>
<keyword evidence="4" id="KW-0378">Hydrolase</keyword>
<comment type="cofactor">
    <cofactor evidence="1">
        <name>Mn(2+)</name>
        <dbReference type="ChEBI" id="CHEBI:29035"/>
    </cofactor>
</comment>
<dbReference type="GO" id="GO:0010945">
    <property type="term" value="F:coenzyme A diphosphatase activity"/>
    <property type="evidence" value="ECO:0007669"/>
    <property type="project" value="InterPro"/>
</dbReference>
<dbReference type="Proteomes" id="UP001220238">
    <property type="component" value="Chromosome"/>
</dbReference>
<dbReference type="SUPFAM" id="SSF55811">
    <property type="entry name" value="Nudix"/>
    <property type="match status" value="1"/>
</dbReference>
<evidence type="ECO:0000256" key="6">
    <source>
        <dbReference type="ARBA" id="ARBA00023211"/>
    </source>
</evidence>
<dbReference type="PANTHER" id="PTHR12992:SF11">
    <property type="entry name" value="MITOCHONDRIAL COENZYME A DIPHOSPHATASE NUDT8"/>
    <property type="match status" value="1"/>
</dbReference>
<keyword evidence="5" id="KW-0460">Magnesium</keyword>
<dbReference type="GeneID" id="92767724"/>
<feature type="compositionally biased region" description="Polar residues" evidence="7">
    <location>
        <begin position="39"/>
        <end position="64"/>
    </location>
</feature>
<evidence type="ECO:0000256" key="5">
    <source>
        <dbReference type="ARBA" id="ARBA00022842"/>
    </source>
</evidence>
<dbReference type="AlphaFoldDB" id="A0AB38XWX5"/>
<dbReference type="PANTHER" id="PTHR12992">
    <property type="entry name" value="NUDIX HYDROLASE"/>
    <property type="match status" value="1"/>
</dbReference>
<dbReference type="InterPro" id="IPR000086">
    <property type="entry name" value="NUDIX_hydrolase_dom"/>
</dbReference>
<protein>
    <submittedName>
        <fullName evidence="9">CoA pyrophosphatase</fullName>
    </submittedName>
</protein>
<dbReference type="RefSeq" id="WP_038627426.1">
    <property type="nucleotide sequence ID" value="NZ_CP046975.1"/>
</dbReference>
<organism evidence="9 10">
    <name type="scientific">Corynebacterium amycolatum</name>
    <dbReference type="NCBI Taxonomy" id="43765"/>
    <lineage>
        <taxon>Bacteria</taxon>
        <taxon>Bacillati</taxon>
        <taxon>Actinomycetota</taxon>
        <taxon>Actinomycetes</taxon>
        <taxon>Mycobacteriales</taxon>
        <taxon>Corynebacteriaceae</taxon>
        <taxon>Corynebacterium</taxon>
    </lineage>
</organism>
<evidence type="ECO:0000256" key="4">
    <source>
        <dbReference type="ARBA" id="ARBA00022801"/>
    </source>
</evidence>
<dbReference type="Gene3D" id="3.90.79.10">
    <property type="entry name" value="Nucleoside Triphosphate Pyrophosphohydrolase"/>
    <property type="match status" value="1"/>
</dbReference>
<dbReference type="Pfam" id="PF00293">
    <property type="entry name" value="NUDIX"/>
    <property type="match status" value="1"/>
</dbReference>
<dbReference type="PROSITE" id="PS51462">
    <property type="entry name" value="NUDIX"/>
    <property type="match status" value="1"/>
</dbReference>
<name>A0AB38XWX5_CORAY</name>
<dbReference type="EMBL" id="CP120206">
    <property type="protein sequence ID" value="WET44433.1"/>
    <property type="molecule type" value="Genomic_DNA"/>
</dbReference>
<keyword evidence="3" id="KW-0479">Metal-binding</keyword>
<proteinExistence type="predicted"/>
<reference evidence="9" key="1">
    <citation type="submission" date="2023-03" db="EMBL/GenBank/DDBJ databases">
        <title>Corynebacterium amycolatum SB-1.</title>
        <authorList>
            <person name="Jo H."/>
        </authorList>
    </citation>
    <scope>NUCLEOTIDE SEQUENCE</scope>
    <source>
        <strain evidence="9">SB-1</strain>
    </source>
</reference>
<feature type="compositionally biased region" description="Basic and acidic residues" evidence="7">
    <location>
        <begin position="71"/>
        <end position="82"/>
    </location>
</feature>
<evidence type="ECO:0000256" key="3">
    <source>
        <dbReference type="ARBA" id="ARBA00022723"/>
    </source>
</evidence>
<dbReference type="CDD" id="cd03426">
    <property type="entry name" value="NUDIX_CoAse_Nudt7"/>
    <property type="match status" value="1"/>
</dbReference>
<gene>
    <name evidence="9" type="ORF">P2W56_03045</name>
</gene>